<dbReference type="EMBL" id="MU864360">
    <property type="protein sequence ID" value="KAK4191202.1"/>
    <property type="molecule type" value="Genomic_DNA"/>
</dbReference>
<keyword evidence="3 5" id="KW-1133">Transmembrane helix</keyword>
<dbReference type="AlphaFoldDB" id="A0AAN6X4F8"/>
<keyword evidence="4 5" id="KW-0472">Membrane</keyword>
<keyword evidence="8" id="KW-1185">Reference proteome</keyword>
<dbReference type="GO" id="GO:0032126">
    <property type="term" value="C:eisosome"/>
    <property type="evidence" value="ECO:0007669"/>
    <property type="project" value="TreeGrafter"/>
</dbReference>
<evidence type="ECO:0000259" key="6">
    <source>
        <dbReference type="Pfam" id="PF01284"/>
    </source>
</evidence>
<dbReference type="GO" id="GO:0070941">
    <property type="term" value="P:eisosome assembly"/>
    <property type="evidence" value="ECO:0007669"/>
    <property type="project" value="TreeGrafter"/>
</dbReference>
<feature type="domain" description="MARVEL" evidence="6">
    <location>
        <begin position="6"/>
        <end position="146"/>
    </location>
</feature>
<dbReference type="PANTHER" id="PTHR28165:SF1">
    <property type="entry name" value="NON-CLASSICAL EXPORT PROTEIN 2-RELATED"/>
    <property type="match status" value="1"/>
</dbReference>
<dbReference type="InterPro" id="IPR052649">
    <property type="entry name" value="NCE102-like"/>
</dbReference>
<evidence type="ECO:0000313" key="8">
    <source>
        <dbReference type="Proteomes" id="UP001302126"/>
    </source>
</evidence>
<dbReference type="PANTHER" id="PTHR28165">
    <property type="entry name" value="NON-CLASSICAL EXPORT PROTEIN 2-RELATED"/>
    <property type="match status" value="1"/>
</dbReference>
<feature type="transmembrane region" description="Helical" evidence="5">
    <location>
        <begin position="12"/>
        <end position="32"/>
    </location>
</feature>
<dbReference type="InterPro" id="IPR008253">
    <property type="entry name" value="Marvel"/>
</dbReference>
<accession>A0AAN6X4F8</accession>
<evidence type="ECO:0000256" key="3">
    <source>
        <dbReference type="ARBA" id="ARBA00022989"/>
    </source>
</evidence>
<feature type="transmembrane region" description="Helical" evidence="5">
    <location>
        <begin position="131"/>
        <end position="151"/>
    </location>
</feature>
<name>A0AAN6X4F8_9PEZI</name>
<evidence type="ECO:0000256" key="4">
    <source>
        <dbReference type="ARBA" id="ARBA00023136"/>
    </source>
</evidence>
<reference evidence="7" key="2">
    <citation type="submission" date="2023-05" db="EMBL/GenBank/DDBJ databases">
        <authorList>
            <consortium name="Lawrence Berkeley National Laboratory"/>
            <person name="Steindorff A."/>
            <person name="Hensen N."/>
            <person name="Bonometti L."/>
            <person name="Westerberg I."/>
            <person name="Brannstrom I.O."/>
            <person name="Guillou S."/>
            <person name="Cros-Aarteil S."/>
            <person name="Calhoun S."/>
            <person name="Haridas S."/>
            <person name="Kuo A."/>
            <person name="Mondo S."/>
            <person name="Pangilinan J."/>
            <person name="Riley R."/>
            <person name="Labutti K."/>
            <person name="Andreopoulos B."/>
            <person name="Lipzen A."/>
            <person name="Chen C."/>
            <person name="Yanf M."/>
            <person name="Daum C."/>
            <person name="Ng V."/>
            <person name="Clum A."/>
            <person name="Ohm R."/>
            <person name="Martin F."/>
            <person name="Silar P."/>
            <person name="Natvig D."/>
            <person name="Lalanne C."/>
            <person name="Gautier V."/>
            <person name="Ament-Velasquez S.L."/>
            <person name="Kruys A."/>
            <person name="Hutchinson M.I."/>
            <person name="Powell A.J."/>
            <person name="Barry K."/>
            <person name="Miller A.N."/>
            <person name="Grigoriev I.V."/>
            <person name="Debuchy R."/>
            <person name="Gladieux P."/>
            <person name="Thoren M.H."/>
            <person name="Johannesson H."/>
        </authorList>
    </citation>
    <scope>NUCLEOTIDE SEQUENCE</scope>
    <source>
        <strain evidence="7">PSN309</strain>
    </source>
</reference>
<comment type="subcellular location">
    <subcellularLocation>
        <location evidence="1">Membrane</location>
        <topology evidence="1">Multi-pass membrane protein</topology>
    </subcellularLocation>
</comment>
<reference evidence="7" key="1">
    <citation type="journal article" date="2023" name="Mol. Phylogenet. Evol.">
        <title>Genome-scale phylogeny and comparative genomics of the fungal order Sordariales.</title>
        <authorList>
            <person name="Hensen N."/>
            <person name="Bonometti L."/>
            <person name="Westerberg I."/>
            <person name="Brannstrom I.O."/>
            <person name="Guillou S."/>
            <person name="Cros-Aarteil S."/>
            <person name="Calhoun S."/>
            <person name="Haridas S."/>
            <person name="Kuo A."/>
            <person name="Mondo S."/>
            <person name="Pangilinan J."/>
            <person name="Riley R."/>
            <person name="LaButti K."/>
            <person name="Andreopoulos B."/>
            <person name="Lipzen A."/>
            <person name="Chen C."/>
            <person name="Yan M."/>
            <person name="Daum C."/>
            <person name="Ng V."/>
            <person name="Clum A."/>
            <person name="Steindorff A."/>
            <person name="Ohm R.A."/>
            <person name="Martin F."/>
            <person name="Silar P."/>
            <person name="Natvig D.O."/>
            <person name="Lalanne C."/>
            <person name="Gautier V."/>
            <person name="Ament-Velasquez S.L."/>
            <person name="Kruys A."/>
            <person name="Hutchinson M.I."/>
            <person name="Powell A.J."/>
            <person name="Barry K."/>
            <person name="Miller A.N."/>
            <person name="Grigoriev I.V."/>
            <person name="Debuchy R."/>
            <person name="Gladieux P."/>
            <person name="Hiltunen Thoren M."/>
            <person name="Johannesson H."/>
        </authorList>
    </citation>
    <scope>NUCLEOTIDE SEQUENCE</scope>
    <source>
        <strain evidence="7">PSN309</strain>
    </source>
</reference>
<organism evidence="7 8">
    <name type="scientific">Podospora australis</name>
    <dbReference type="NCBI Taxonomy" id="1536484"/>
    <lineage>
        <taxon>Eukaryota</taxon>
        <taxon>Fungi</taxon>
        <taxon>Dikarya</taxon>
        <taxon>Ascomycota</taxon>
        <taxon>Pezizomycotina</taxon>
        <taxon>Sordariomycetes</taxon>
        <taxon>Sordariomycetidae</taxon>
        <taxon>Sordariales</taxon>
        <taxon>Podosporaceae</taxon>
        <taxon>Podospora</taxon>
    </lineage>
</organism>
<dbReference type="GO" id="GO:0072659">
    <property type="term" value="P:protein localization to plasma membrane"/>
    <property type="evidence" value="ECO:0007669"/>
    <property type="project" value="TreeGrafter"/>
</dbReference>
<sequence>MMDKLNLGLRGLQLFFIVILTGLIGNVIATNISAAASATAAINFAMFVIVLGWLTALYGILSGVFVRVSYPVALLALDVSSTLFSLICGIVLAAKLKAVNCADTKDHPSDWIAYGSADDSKRCRQIQASTAFMWFLFAGFTTSLVLSLMSFRRGGGSVRTGPTMSQIGV</sequence>
<evidence type="ECO:0000313" key="7">
    <source>
        <dbReference type="EMBL" id="KAK4191202.1"/>
    </source>
</evidence>
<evidence type="ECO:0000256" key="1">
    <source>
        <dbReference type="ARBA" id="ARBA00004141"/>
    </source>
</evidence>
<evidence type="ECO:0000256" key="5">
    <source>
        <dbReference type="SAM" id="Phobius"/>
    </source>
</evidence>
<gene>
    <name evidence="7" type="ORF">QBC35DRAFT_24183</name>
</gene>
<dbReference type="Pfam" id="PF01284">
    <property type="entry name" value="MARVEL"/>
    <property type="match status" value="1"/>
</dbReference>
<evidence type="ECO:0000256" key="2">
    <source>
        <dbReference type="ARBA" id="ARBA00022692"/>
    </source>
</evidence>
<feature type="transmembrane region" description="Helical" evidence="5">
    <location>
        <begin position="72"/>
        <end position="94"/>
    </location>
</feature>
<keyword evidence="2 5" id="KW-0812">Transmembrane</keyword>
<dbReference type="GO" id="GO:0005886">
    <property type="term" value="C:plasma membrane"/>
    <property type="evidence" value="ECO:0007669"/>
    <property type="project" value="TreeGrafter"/>
</dbReference>
<protein>
    <submittedName>
        <fullName evidence="7">Marvel domain-containing protein</fullName>
    </submittedName>
</protein>
<dbReference type="Proteomes" id="UP001302126">
    <property type="component" value="Unassembled WGS sequence"/>
</dbReference>
<comment type="caution">
    <text evidence="7">The sequence shown here is derived from an EMBL/GenBank/DDBJ whole genome shotgun (WGS) entry which is preliminary data.</text>
</comment>
<feature type="transmembrane region" description="Helical" evidence="5">
    <location>
        <begin position="44"/>
        <end position="66"/>
    </location>
</feature>
<proteinExistence type="predicted"/>